<evidence type="ECO:0000256" key="3">
    <source>
        <dbReference type="ARBA" id="ARBA00022670"/>
    </source>
</evidence>
<dbReference type="CDD" id="cd14844">
    <property type="entry name" value="Zn-DD-carboxypeptidase_like"/>
    <property type="match status" value="1"/>
</dbReference>
<name>A0A1M4XLF4_9HYPH</name>
<evidence type="ECO:0000256" key="8">
    <source>
        <dbReference type="ARBA" id="ARBA00023049"/>
    </source>
</evidence>
<dbReference type="InterPro" id="IPR010275">
    <property type="entry name" value="MepK"/>
</dbReference>
<comment type="similarity">
    <text evidence="10">Belongs to the peptidase M15 family.</text>
</comment>
<evidence type="ECO:0000256" key="4">
    <source>
        <dbReference type="ARBA" id="ARBA00022723"/>
    </source>
</evidence>
<evidence type="ECO:0000256" key="1">
    <source>
        <dbReference type="ARBA" id="ARBA00001947"/>
    </source>
</evidence>
<dbReference type="Gene3D" id="3.30.1380.10">
    <property type="match status" value="1"/>
</dbReference>
<comment type="cofactor">
    <cofactor evidence="1">
        <name>Zn(2+)</name>
        <dbReference type="ChEBI" id="CHEBI:29105"/>
    </cofactor>
</comment>
<evidence type="ECO:0000313" key="14">
    <source>
        <dbReference type="Proteomes" id="UP000184533"/>
    </source>
</evidence>
<proteinExistence type="inferred from homology"/>
<keyword evidence="6" id="KW-0378">Hydrolase</keyword>
<evidence type="ECO:0000256" key="10">
    <source>
        <dbReference type="ARBA" id="ARBA00093448"/>
    </source>
</evidence>
<accession>A0A1M4XLF4</accession>
<keyword evidence="3" id="KW-0645">Protease</keyword>
<organism evidence="13 14">
    <name type="scientific">Devosia limi DSM 17137</name>
    <dbReference type="NCBI Taxonomy" id="1121477"/>
    <lineage>
        <taxon>Bacteria</taxon>
        <taxon>Pseudomonadati</taxon>
        <taxon>Pseudomonadota</taxon>
        <taxon>Alphaproteobacteria</taxon>
        <taxon>Hyphomicrobiales</taxon>
        <taxon>Devosiaceae</taxon>
        <taxon>Devosia</taxon>
    </lineage>
</organism>
<keyword evidence="5 12" id="KW-0732">Signal</keyword>
<evidence type="ECO:0000256" key="9">
    <source>
        <dbReference type="ARBA" id="ARBA00023316"/>
    </source>
</evidence>
<reference evidence="13 14" key="1">
    <citation type="submission" date="2016-11" db="EMBL/GenBank/DDBJ databases">
        <authorList>
            <person name="Jaros S."/>
            <person name="Januszkiewicz K."/>
            <person name="Wedrychowicz H."/>
        </authorList>
    </citation>
    <scope>NUCLEOTIDE SEQUENCE [LARGE SCALE GENOMIC DNA]</scope>
    <source>
        <strain evidence="13 14">DSM 17137</strain>
    </source>
</reference>
<evidence type="ECO:0000313" key="13">
    <source>
        <dbReference type="EMBL" id="SHE94345.1"/>
    </source>
</evidence>
<feature type="signal peptide" evidence="12">
    <location>
        <begin position="1"/>
        <end position="36"/>
    </location>
</feature>
<evidence type="ECO:0000256" key="5">
    <source>
        <dbReference type="ARBA" id="ARBA00022729"/>
    </source>
</evidence>
<feature type="chain" id="PRO_5009908311" description="Murein endopeptidase K" evidence="12">
    <location>
        <begin position="37"/>
        <end position="571"/>
    </location>
</feature>
<evidence type="ECO:0000256" key="7">
    <source>
        <dbReference type="ARBA" id="ARBA00022833"/>
    </source>
</evidence>
<evidence type="ECO:0000256" key="6">
    <source>
        <dbReference type="ARBA" id="ARBA00022801"/>
    </source>
</evidence>
<dbReference type="PANTHER" id="PTHR37425:SF1">
    <property type="entry name" value="OUTER MEMBRANE PROTEIN"/>
    <property type="match status" value="1"/>
</dbReference>
<evidence type="ECO:0000256" key="11">
    <source>
        <dbReference type="ARBA" id="ARBA00093666"/>
    </source>
</evidence>
<sequence>MTGTSYLKRHHIVRLAMAALMSITVLLPQAVVPASAASERSLYLYYTHTKETARIVFKRNGQYVQSGLNELNRFLRDWRRNEPAKMDPRLFDLVWEVYQEVGASKPVTVVSAYRSPATNEMLRASSSGVAENSQHTRGNAMDFYIPGVSLTKLRAAAMRKQVGGVGYYPTSGSPFVHLDTGNVRAWPRMTRAQLKQIFPDGKTLHVPNDGKPLSQEGYRLAQAEWQRCHSVPCNGGSSGTRVASNSGGSGKTLFGMLFGGDENEVEDVGTRAPAPSARVQVAAAAPAQIVPPANAIANAAAPMPMLRPAALGAPAAMAAIDQPPVIPFSTTGSAPLQENELRTAMVPPVPLMKSQTLLVATAAALPAGSPETAVVALAAMSQPYPQPRLHMSAREPEPVMTAYAPVQAALETIIENDTITTASVAPIPRPAFAMPKLAGVTGLRTASLGGGEPAVGVMTNLFDSTFGALEQHKSESMATALAEMVARRPNPADPRQVELIAPDLEHIAEVFVAPAALSSSHFAVIFEHDEADFDPSTEMGRYVTVMGVGDEPAELSHTRFVAAKPLVVALN</sequence>
<keyword evidence="4" id="KW-0479">Metal-binding</keyword>
<keyword evidence="7" id="KW-0862">Zinc</keyword>
<dbReference type="GO" id="GO:0071555">
    <property type="term" value="P:cell wall organization"/>
    <property type="evidence" value="ECO:0007669"/>
    <property type="project" value="UniProtKB-KW"/>
</dbReference>
<dbReference type="PANTHER" id="PTHR37425">
    <property type="match status" value="1"/>
</dbReference>
<gene>
    <name evidence="13" type="ORF">SAMN02745223_01498</name>
</gene>
<keyword evidence="8" id="KW-0482">Metalloprotease</keyword>
<protein>
    <recommendedName>
        <fullName evidence="11">Murein endopeptidase K</fullName>
    </recommendedName>
</protein>
<dbReference type="GO" id="GO:0046872">
    <property type="term" value="F:metal ion binding"/>
    <property type="evidence" value="ECO:0007669"/>
    <property type="project" value="UniProtKB-KW"/>
</dbReference>
<dbReference type="SUPFAM" id="SSF55166">
    <property type="entry name" value="Hedgehog/DD-peptidase"/>
    <property type="match status" value="1"/>
</dbReference>
<dbReference type="Pfam" id="PF05951">
    <property type="entry name" value="Peptidase_M15_2"/>
    <property type="match status" value="1"/>
</dbReference>
<evidence type="ECO:0000256" key="2">
    <source>
        <dbReference type="ARBA" id="ARBA00004776"/>
    </source>
</evidence>
<dbReference type="GO" id="GO:0006508">
    <property type="term" value="P:proteolysis"/>
    <property type="evidence" value="ECO:0007669"/>
    <property type="project" value="UniProtKB-KW"/>
</dbReference>
<keyword evidence="9" id="KW-0961">Cell wall biogenesis/degradation</keyword>
<dbReference type="Proteomes" id="UP000184533">
    <property type="component" value="Unassembled WGS sequence"/>
</dbReference>
<evidence type="ECO:0000256" key="12">
    <source>
        <dbReference type="SAM" id="SignalP"/>
    </source>
</evidence>
<comment type="pathway">
    <text evidence="2">Cell wall biogenesis; cell wall polysaccharide biosynthesis.</text>
</comment>
<dbReference type="AlphaFoldDB" id="A0A1M4XLF4"/>
<dbReference type="InterPro" id="IPR009045">
    <property type="entry name" value="Zn_M74/Hedgehog-like"/>
</dbReference>
<dbReference type="GO" id="GO:0008237">
    <property type="term" value="F:metallopeptidase activity"/>
    <property type="evidence" value="ECO:0007669"/>
    <property type="project" value="UniProtKB-KW"/>
</dbReference>
<dbReference type="EMBL" id="FQVC01000003">
    <property type="protein sequence ID" value="SHE94345.1"/>
    <property type="molecule type" value="Genomic_DNA"/>
</dbReference>